<evidence type="ECO:0000256" key="4">
    <source>
        <dbReference type="ARBA" id="ARBA00022692"/>
    </source>
</evidence>
<feature type="transmembrane region" description="Helical" evidence="10">
    <location>
        <begin position="375"/>
        <end position="395"/>
    </location>
</feature>
<evidence type="ECO:0000256" key="5">
    <source>
        <dbReference type="ARBA" id="ARBA00022989"/>
    </source>
</evidence>
<reference evidence="12 13" key="1">
    <citation type="submission" date="2019-05" db="EMBL/GenBank/DDBJ databases">
        <title>Sulfitobacter sabulilitoris sp. nov., isolated from a marine sand.</title>
        <authorList>
            <person name="Yoon J.-H."/>
        </authorList>
    </citation>
    <scope>NUCLEOTIDE SEQUENCE [LARGE SCALE GENOMIC DNA]</scope>
    <source>
        <strain evidence="12 13">HSMS-29</strain>
    </source>
</reference>
<gene>
    <name evidence="12" type="ORF">FDT80_00930</name>
</gene>
<keyword evidence="9" id="KW-0739">Sodium transport</keyword>
<evidence type="ECO:0000256" key="6">
    <source>
        <dbReference type="ARBA" id="ARBA00023053"/>
    </source>
</evidence>
<keyword evidence="13" id="KW-1185">Reference proteome</keyword>
<evidence type="ECO:0000256" key="10">
    <source>
        <dbReference type="SAM" id="Phobius"/>
    </source>
</evidence>
<dbReference type="AlphaFoldDB" id="A0A5S3PIJ8"/>
<organism evidence="12 13">
    <name type="scientific">Sulfitobacter sabulilitoris</name>
    <dbReference type="NCBI Taxonomy" id="2562655"/>
    <lineage>
        <taxon>Bacteria</taxon>
        <taxon>Pseudomonadati</taxon>
        <taxon>Pseudomonadota</taxon>
        <taxon>Alphaproteobacteria</taxon>
        <taxon>Rhodobacterales</taxon>
        <taxon>Roseobacteraceae</taxon>
        <taxon>Sulfitobacter</taxon>
    </lineage>
</organism>
<evidence type="ECO:0000256" key="7">
    <source>
        <dbReference type="ARBA" id="ARBA00023065"/>
    </source>
</evidence>
<keyword evidence="2" id="KW-0813">Transport</keyword>
<keyword evidence="6" id="KW-0915">Sodium</keyword>
<evidence type="ECO:0000313" key="12">
    <source>
        <dbReference type="EMBL" id="TMM54193.1"/>
    </source>
</evidence>
<evidence type="ECO:0000256" key="2">
    <source>
        <dbReference type="ARBA" id="ARBA00022448"/>
    </source>
</evidence>
<sequence>MTDVASSLPMLMVFLGLVTLLSAPLRAFLGRLSLPGMVGFILLGVALSVLDAETGVLTPRLQEEIVILAQFGIVALLFRVGLESDLDQLARQLRRAAMIWVPDMLVPAMLVFMLILAWPGLGLIPALVAGIAASATSVGVGVAAWEDAGRLDTEDGALLLDVAELDDLSAVVVLGVVVAVLPALHDGTQGDLVGEVAWAGGLQLARIIGFCLACYAFSRLAERRLTAAFSRLDRRIGPFVFATGTVFVIAALAEALGLSFAIGALFAGLAFSRDPAERQIDLAFAYFLAVFGPFFFVSIGLSVRLDDIQAAAALALALFAALVAGKLLGAGMATWILTDRATGLLIGASMIPRAEIYLILMLHGLALGEWAVPPMLYSAAVLASIGTCILGPLMVGRLNRRDGVA</sequence>
<dbReference type="OrthoDB" id="9781411at2"/>
<dbReference type="InterPro" id="IPR006153">
    <property type="entry name" value="Cation/H_exchanger_TM"/>
</dbReference>
<feature type="transmembrane region" description="Helical" evidence="10">
    <location>
        <begin position="239"/>
        <end position="271"/>
    </location>
</feature>
<keyword evidence="5 10" id="KW-1133">Transmembrane helix</keyword>
<dbReference type="EMBL" id="VANS01000001">
    <property type="protein sequence ID" value="TMM54193.1"/>
    <property type="molecule type" value="Genomic_DNA"/>
</dbReference>
<evidence type="ECO:0000256" key="9">
    <source>
        <dbReference type="ARBA" id="ARBA00023201"/>
    </source>
</evidence>
<keyword evidence="8 10" id="KW-0472">Membrane</keyword>
<keyword evidence="4 10" id="KW-0812">Transmembrane</keyword>
<feature type="transmembrane region" description="Helical" evidence="10">
    <location>
        <begin position="196"/>
        <end position="218"/>
    </location>
</feature>
<feature type="transmembrane region" description="Helical" evidence="10">
    <location>
        <begin position="124"/>
        <end position="145"/>
    </location>
</feature>
<protein>
    <submittedName>
        <fullName evidence="12">Cation:proton antiporter</fullName>
    </submittedName>
</protein>
<comment type="subcellular location">
    <subcellularLocation>
        <location evidence="1">Membrane</location>
        <topology evidence="1">Multi-pass membrane protein</topology>
    </subcellularLocation>
</comment>
<evidence type="ECO:0000256" key="8">
    <source>
        <dbReference type="ARBA" id="ARBA00023136"/>
    </source>
</evidence>
<evidence type="ECO:0000256" key="1">
    <source>
        <dbReference type="ARBA" id="ARBA00004141"/>
    </source>
</evidence>
<dbReference type="RefSeq" id="WP_138660367.1">
    <property type="nucleotide sequence ID" value="NZ_VANS01000001.1"/>
</dbReference>
<dbReference type="InterPro" id="IPR038770">
    <property type="entry name" value="Na+/solute_symporter_sf"/>
</dbReference>
<dbReference type="PANTHER" id="PTHR43562">
    <property type="entry name" value="NAPA-TYPE SODIUM/HYDROGEN ANTIPORTER"/>
    <property type="match status" value="1"/>
</dbReference>
<dbReference type="GO" id="GO:0015297">
    <property type="term" value="F:antiporter activity"/>
    <property type="evidence" value="ECO:0007669"/>
    <property type="project" value="UniProtKB-KW"/>
</dbReference>
<dbReference type="Gene3D" id="1.20.1530.20">
    <property type="match status" value="1"/>
</dbReference>
<accession>A0A5S3PIJ8</accession>
<keyword evidence="7" id="KW-0406">Ion transport</keyword>
<name>A0A5S3PIJ8_9RHOB</name>
<evidence type="ECO:0000313" key="13">
    <source>
        <dbReference type="Proteomes" id="UP000309550"/>
    </source>
</evidence>
<keyword evidence="3" id="KW-0050">Antiport</keyword>
<dbReference type="GO" id="GO:1902600">
    <property type="term" value="P:proton transmembrane transport"/>
    <property type="evidence" value="ECO:0007669"/>
    <property type="project" value="InterPro"/>
</dbReference>
<feature type="transmembrane region" description="Helical" evidence="10">
    <location>
        <begin position="32"/>
        <end position="50"/>
    </location>
</feature>
<dbReference type="PANTHER" id="PTHR43562:SF3">
    <property type="entry name" value="SODIUM ION_PROTON EXCHANGER (EUROFUNG)"/>
    <property type="match status" value="1"/>
</dbReference>
<feature type="transmembrane region" description="Helical" evidence="10">
    <location>
        <begin position="283"/>
        <end position="303"/>
    </location>
</feature>
<dbReference type="GO" id="GO:0006814">
    <property type="term" value="P:sodium ion transport"/>
    <property type="evidence" value="ECO:0007669"/>
    <property type="project" value="UniProtKB-KW"/>
</dbReference>
<evidence type="ECO:0000256" key="3">
    <source>
        <dbReference type="ARBA" id="ARBA00022449"/>
    </source>
</evidence>
<dbReference type="Proteomes" id="UP000309550">
    <property type="component" value="Unassembled WGS sequence"/>
</dbReference>
<dbReference type="GO" id="GO:0016020">
    <property type="term" value="C:membrane"/>
    <property type="evidence" value="ECO:0007669"/>
    <property type="project" value="UniProtKB-SubCell"/>
</dbReference>
<comment type="caution">
    <text evidence="12">The sequence shown here is derived from an EMBL/GenBank/DDBJ whole genome shotgun (WGS) entry which is preliminary data.</text>
</comment>
<feature type="transmembrane region" description="Helical" evidence="10">
    <location>
        <begin position="310"/>
        <end position="337"/>
    </location>
</feature>
<evidence type="ECO:0000259" key="11">
    <source>
        <dbReference type="Pfam" id="PF00999"/>
    </source>
</evidence>
<proteinExistence type="predicted"/>
<feature type="transmembrane region" description="Helical" evidence="10">
    <location>
        <begin position="65"/>
        <end position="82"/>
    </location>
</feature>
<feature type="transmembrane region" description="Helical" evidence="10">
    <location>
        <begin position="6"/>
        <end position="25"/>
    </location>
</feature>
<feature type="transmembrane region" description="Helical" evidence="10">
    <location>
        <begin position="165"/>
        <end position="184"/>
    </location>
</feature>
<feature type="transmembrane region" description="Helical" evidence="10">
    <location>
        <begin position="97"/>
        <end position="118"/>
    </location>
</feature>
<dbReference type="Pfam" id="PF00999">
    <property type="entry name" value="Na_H_Exchanger"/>
    <property type="match status" value="1"/>
</dbReference>
<feature type="domain" description="Cation/H+ exchanger transmembrane" evidence="11">
    <location>
        <begin position="18"/>
        <end position="396"/>
    </location>
</feature>